<evidence type="ECO:0000256" key="1">
    <source>
        <dbReference type="ARBA" id="ARBA00022688"/>
    </source>
</evidence>
<evidence type="ECO:0000256" key="5">
    <source>
        <dbReference type="ARBA" id="ARBA00023239"/>
    </source>
</evidence>
<comment type="subunit">
    <text evidence="6">Component of a multi-subunit COQ enzyme complex.</text>
</comment>
<sequence length="308" mass="35882">MCISLSRLVKVPFSRSSKDTFYDLFIRNHIPTTGLEKTLLLIRSTLNGIRRPADSNSVACITEITGKRSLIRLHQLMADDPEGSKILKNRLLIDSTTYSKSKLRMLPKDSLGRKLVEFLDIYNFKLDRPPVRYVDDEDLAYVMYRHRQMHDILHVAFELNVTVEAEVALKCIEMMHSGMPMSLFGSIFGLIITPILRIRPIDPILNNSKSPIKSIDPSDPIQFHPDCDNYEHTLYPDQKEYLYPVRTTIKELLPWAYKAEKCMKRNIYTVIVENWFDKPLSEFQDYMGIKPPPPNLSKYTRIRPHPYY</sequence>
<organism evidence="7 8">
    <name type="scientific">Cryptosporidium andersoni</name>
    <dbReference type="NCBI Taxonomy" id="117008"/>
    <lineage>
        <taxon>Eukaryota</taxon>
        <taxon>Sar</taxon>
        <taxon>Alveolata</taxon>
        <taxon>Apicomplexa</taxon>
        <taxon>Conoidasida</taxon>
        <taxon>Coccidia</taxon>
        <taxon>Eucoccidiorida</taxon>
        <taxon>Eimeriorina</taxon>
        <taxon>Cryptosporidiidae</taxon>
        <taxon>Cryptosporidium</taxon>
    </lineage>
</organism>
<dbReference type="RefSeq" id="XP_067067528.1">
    <property type="nucleotide sequence ID" value="XM_067213338.1"/>
</dbReference>
<dbReference type="EC" id="4.1.1.130" evidence="6"/>
<keyword evidence="2 6" id="KW-0999">Mitochondrion inner membrane</keyword>
<feature type="binding site" evidence="6">
    <location>
        <position position="166"/>
    </location>
    <ligand>
        <name>Zn(2+)</name>
        <dbReference type="ChEBI" id="CHEBI:29105"/>
    </ligand>
</feature>
<dbReference type="GO" id="GO:0120539">
    <property type="term" value="F:4-hydroxy-3-methoxy-5-polyprenylbenzoate decarboxylase activity"/>
    <property type="evidence" value="ECO:0007669"/>
    <property type="project" value="UniProtKB-EC"/>
</dbReference>
<evidence type="ECO:0000256" key="2">
    <source>
        <dbReference type="ARBA" id="ARBA00022792"/>
    </source>
</evidence>
<evidence type="ECO:0000256" key="3">
    <source>
        <dbReference type="ARBA" id="ARBA00023128"/>
    </source>
</evidence>
<dbReference type="InterPro" id="IPR027540">
    <property type="entry name" value="Coq4_euk"/>
</dbReference>
<proteinExistence type="inferred from homology"/>
<evidence type="ECO:0000313" key="7">
    <source>
        <dbReference type="EMBL" id="OII75682.1"/>
    </source>
</evidence>
<dbReference type="HAMAP" id="MF_03111">
    <property type="entry name" value="Coq4"/>
    <property type="match status" value="1"/>
</dbReference>
<dbReference type="Pfam" id="PF05019">
    <property type="entry name" value="Coq4"/>
    <property type="match status" value="1"/>
</dbReference>
<dbReference type="PANTHER" id="PTHR12922">
    <property type="entry name" value="UBIQUINONE BIOSYNTHESIS PROTEIN"/>
    <property type="match status" value="1"/>
</dbReference>
<dbReference type="EMBL" id="LRBS01000086">
    <property type="protein sequence ID" value="OII75682.1"/>
    <property type="molecule type" value="Genomic_DNA"/>
</dbReference>
<dbReference type="UniPathway" id="UPA00232"/>
<gene>
    <name evidence="7" type="ORF">cand_031120</name>
</gene>
<keyword evidence="5 6" id="KW-0456">Lyase</keyword>
<comment type="caution">
    <text evidence="7">The sequence shown here is derived from an EMBL/GenBank/DDBJ whole genome shotgun (WGS) entry which is preliminary data.</text>
</comment>
<protein>
    <recommendedName>
        <fullName evidence="6">Ubiquinone biosynthesis protein COQ4 homolog, mitochondrial</fullName>
    </recommendedName>
    <alternativeName>
        <fullName evidence="6">4-hydroxy-3-methoxy-5-polyprenylbenzoate decarboxylase</fullName>
        <ecNumber evidence="6">4.1.1.130</ecNumber>
    </alternativeName>
    <alternativeName>
        <fullName evidence="6">Coenzyme Q biosynthesis protein 4 homolog</fullName>
    </alternativeName>
</protein>
<keyword evidence="8" id="KW-1185">Reference proteome</keyword>
<name>A0A1J4MN44_9CRYT</name>
<dbReference type="VEuPathDB" id="CryptoDB:cand_031120"/>
<feature type="binding site" evidence="6">
    <location>
        <position position="154"/>
    </location>
    <ligand>
        <name>Zn(2+)</name>
        <dbReference type="ChEBI" id="CHEBI:29105"/>
    </ligand>
</feature>
<keyword evidence="1 6" id="KW-0831">Ubiquinone biosynthesis</keyword>
<keyword evidence="6" id="KW-0479">Metal-binding</keyword>
<feature type="binding site" evidence="6">
    <location>
        <position position="150"/>
    </location>
    <ligand>
        <name>Zn(2+)</name>
        <dbReference type="ChEBI" id="CHEBI:29105"/>
    </ligand>
</feature>
<dbReference type="PANTHER" id="PTHR12922:SF7">
    <property type="entry name" value="UBIQUINONE BIOSYNTHESIS PROTEIN COQ4 HOMOLOG, MITOCHONDRIAL"/>
    <property type="match status" value="1"/>
</dbReference>
<dbReference type="InterPro" id="IPR007715">
    <property type="entry name" value="Coq4"/>
</dbReference>
<accession>A0A1J4MN44</accession>
<keyword evidence="3 6" id="KW-0496">Mitochondrion</keyword>
<evidence type="ECO:0000256" key="4">
    <source>
        <dbReference type="ARBA" id="ARBA00023136"/>
    </source>
</evidence>
<dbReference type="GO" id="GO:0008270">
    <property type="term" value="F:zinc ion binding"/>
    <property type="evidence" value="ECO:0007669"/>
    <property type="project" value="UniProtKB-UniRule"/>
</dbReference>
<comment type="catalytic activity">
    <reaction evidence="6">
        <text>a 4-hydroxy-3-methoxy-5-(all-trans-polyprenyl)benzoate + H(+) = a 2-methoxy-6-(all-trans-polyprenyl)phenol + CO2</text>
        <dbReference type="Rhea" id="RHEA:81179"/>
        <dbReference type="Rhea" id="RHEA-COMP:9551"/>
        <dbReference type="Rhea" id="RHEA-COMP:10931"/>
        <dbReference type="ChEBI" id="CHEBI:15378"/>
        <dbReference type="ChEBI" id="CHEBI:16526"/>
        <dbReference type="ChEBI" id="CHEBI:62731"/>
        <dbReference type="ChEBI" id="CHEBI:84443"/>
        <dbReference type="EC" id="4.1.1.130"/>
    </reaction>
</comment>
<reference evidence="7 8" key="1">
    <citation type="submission" date="2016-10" db="EMBL/GenBank/DDBJ databases">
        <title>Reductive evolution of mitochondrial metabolism and differential evolution of invasion-related proteins in Cryptosporidium.</title>
        <authorList>
            <person name="Liu S."/>
            <person name="Roellig D.M."/>
            <person name="Guo Y."/>
            <person name="Li N."/>
            <person name="Frace M.A."/>
            <person name="Tang K."/>
            <person name="Zhang L."/>
            <person name="Feng Y."/>
            <person name="Xiao L."/>
        </authorList>
    </citation>
    <scope>NUCLEOTIDE SEQUENCE [LARGE SCALE GENOMIC DNA]</scope>
    <source>
        <strain evidence="7">30847</strain>
    </source>
</reference>
<comment type="function">
    <text evidence="6">Lyase that catalyzes the C1-decarboxylation of 4-hydroxy-3-methoxy-5-(all-trans-polyprenyl)benzoic acid into 2-methoxy-6-(all-trans-polyprenyl)phenol during ubiquinone biosynthesis.</text>
</comment>
<comment type="cofactor">
    <cofactor evidence="6">
        <name>Zn(2+)</name>
        <dbReference type="ChEBI" id="CHEBI:29105"/>
    </cofactor>
</comment>
<evidence type="ECO:0000313" key="8">
    <source>
        <dbReference type="Proteomes" id="UP000186804"/>
    </source>
</evidence>
<dbReference type="GeneID" id="92367296"/>
<dbReference type="GO" id="GO:0031314">
    <property type="term" value="C:extrinsic component of mitochondrial inner membrane"/>
    <property type="evidence" value="ECO:0007669"/>
    <property type="project" value="UniProtKB-UniRule"/>
</dbReference>
<evidence type="ECO:0000256" key="6">
    <source>
        <dbReference type="HAMAP-Rule" id="MF_03111"/>
    </source>
</evidence>
<comment type="pathway">
    <text evidence="6">Cofactor biosynthesis; ubiquinone biosynthesis.</text>
</comment>
<dbReference type="OrthoDB" id="4249at2759"/>
<keyword evidence="6" id="KW-0862">Zinc</keyword>
<keyword evidence="4 6" id="KW-0472">Membrane</keyword>
<feature type="binding site" evidence="6">
    <location>
        <position position="151"/>
    </location>
    <ligand>
        <name>Zn(2+)</name>
        <dbReference type="ChEBI" id="CHEBI:29105"/>
    </ligand>
</feature>
<comment type="similarity">
    <text evidence="6">Belongs to the COQ4 family.</text>
</comment>
<comment type="subcellular location">
    <subcellularLocation>
        <location evidence="6">Mitochondrion inner membrane</location>
        <topology evidence="6">Peripheral membrane protein</topology>
        <orientation evidence="6">Matrix side</orientation>
    </subcellularLocation>
</comment>
<dbReference type="AlphaFoldDB" id="A0A1J4MN44"/>
<dbReference type="Proteomes" id="UP000186804">
    <property type="component" value="Unassembled WGS sequence"/>
</dbReference>